<dbReference type="PRINTS" id="PR01438">
    <property type="entry name" value="UNVRSLSTRESS"/>
</dbReference>
<evidence type="ECO:0000313" key="3">
    <source>
        <dbReference type="EMBL" id="CCH52682.1"/>
    </source>
</evidence>
<dbReference type="CDD" id="cd00293">
    <property type="entry name" value="USP-like"/>
    <property type="match status" value="2"/>
</dbReference>
<dbReference type="SUPFAM" id="SSF52402">
    <property type="entry name" value="Adenine nucleotide alpha hydrolases-like"/>
    <property type="match status" value="2"/>
</dbReference>
<dbReference type="InterPro" id="IPR006016">
    <property type="entry name" value="UspA"/>
</dbReference>
<protein>
    <submittedName>
        <fullName evidence="3">UspA domain protein</fullName>
    </submittedName>
</protein>
<feature type="domain" description="UspA" evidence="2">
    <location>
        <begin position="171"/>
        <end position="281"/>
    </location>
</feature>
<evidence type="ECO:0000313" key="4">
    <source>
        <dbReference type="Proteomes" id="UP000009309"/>
    </source>
</evidence>
<dbReference type="EMBL" id="CAIT01000005">
    <property type="protein sequence ID" value="CCH52682.1"/>
    <property type="molecule type" value="Genomic_DNA"/>
</dbReference>
<gene>
    <name evidence="3" type="primary">uspA1</name>
    <name evidence="3" type="ORF">BN8_01700</name>
</gene>
<dbReference type="eggNOG" id="COG0589">
    <property type="taxonomic scope" value="Bacteria"/>
</dbReference>
<evidence type="ECO:0000259" key="2">
    <source>
        <dbReference type="Pfam" id="PF00582"/>
    </source>
</evidence>
<reference evidence="3 4" key="1">
    <citation type="journal article" date="2012" name="J. Bacteriol.">
        <title>Genome Sequence of the Filamentous Bacterium Fibrisoma limi BUZ 3T.</title>
        <authorList>
            <person name="Filippini M."/>
            <person name="Qi W."/>
            <person name="Jaenicke S."/>
            <person name="Goesmann A."/>
            <person name="Smits T.H."/>
            <person name="Bagheri H.C."/>
        </authorList>
    </citation>
    <scope>NUCLEOTIDE SEQUENCE [LARGE SCALE GENOMIC DNA]</scope>
    <source>
        <strain evidence="4">BUZ 3T</strain>
    </source>
</reference>
<accession>I2GFK7</accession>
<dbReference type="InterPro" id="IPR006015">
    <property type="entry name" value="Universal_stress_UspA"/>
</dbReference>
<dbReference type="OrthoDB" id="9788959at2"/>
<dbReference type="PANTHER" id="PTHR46268">
    <property type="entry name" value="STRESS RESPONSE PROTEIN NHAX"/>
    <property type="match status" value="1"/>
</dbReference>
<comment type="similarity">
    <text evidence="1">Belongs to the universal stress protein A family.</text>
</comment>
<keyword evidence="4" id="KW-1185">Reference proteome</keyword>
<feature type="domain" description="UspA" evidence="2">
    <location>
        <begin position="1"/>
        <end position="144"/>
    </location>
</feature>
<dbReference type="Pfam" id="PF00582">
    <property type="entry name" value="Usp"/>
    <property type="match status" value="2"/>
</dbReference>
<dbReference type="RefSeq" id="WP_009281266.1">
    <property type="nucleotide sequence ID" value="NZ_CAIT01000005.1"/>
</dbReference>
<dbReference type="STRING" id="1185876.BN8_01700"/>
<dbReference type="Proteomes" id="UP000009309">
    <property type="component" value="Unassembled WGS sequence"/>
</dbReference>
<dbReference type="InterPro" id="IPR014729">
    <property type="entry name" value="Rossmann-like_a/b/a_fold"/>
</dbReference>
<dbReference type="PANTHER" id="PTHR46268:SF6">
    <property type="entry name" value="UNIVERSAL STRESS PROTEIN UP12"/>
    <property type="match status" value="1"/>
</dbReference>
<dbReference type="Gene3D" id="3.40.50.620">
    <property type="entry name" value="HUPs"/>
    <property type="match status" value="2"/>
</dbReference>
<evidence type="ECO:0000256" key="1">
    <source>
        <dbReference type="ARBA" id="ARBA00008791"/>
    </source>
</evidence>
<comment type="caution">
    <text evidence="3">The sequence shown here is derived from an EMBL/GenBank/DDBJ whole genome shotgun (WGS) entry which is preliminary data.</text>
</comment>
<proteinExistence type="inferred from homology"/>
<dbReference type="AlphaFoldDB" id="I2GFK7"/>
<sequence length="286" mass="31951">MQNILFPTDFTNATEPTLSWVRLFTRQYNAKLTVLHVYQPVVPDTTLPTIGDPGIGAAASDELLQISQDNLSSLVQQLQADGLNVDAEWRVGAVEDEIIQVARDVNADLIITGRSDVTTFFDRLVGSAATDVALQAPCPVLVVPTMAHENEVLRPAKVKTVVYTTQLEFEETRILKQVVELVKAFNTTVRVLKIKADNQPDVYDDTYNLAQFQRIFGSEQLQIETAEARGVTDGLLDYLAHHEVDMLIMTTRERGFLDGLLQPSITERMLNRTSVPVLVYHDEAKR</sequence>
<name>I2GFK7_9BACT</name>
<organism evidence="3 4">
    <name type="scientific">Fibrisoma limi BUZ 3</name>
    <dbReference type="NCBI Taxonomy" id="1185876"/>
    <lineage>
        <taxon>Bacteria</taxon>
        <taxon>Pseudomonadati</taxon>
        <taxon>Bacteroidota</taxon>
        <taxon>Cytophagia</taxon>
        <taxon>Cytophagales</taxon>
        <taxon>Spirosomataceae</taxon>
        <taxon>Fibrisoma</taxon>
    </lineage>
</organism>